<accession>A0A1C3JRN3</accession>
<dbReference type="InterPro" id="IPR053498">
    <property type="entry name" value="Retron_ATPase"/>
</dbReference>
<dbReference type="PANTHER" id="PTHR32182:SF23">
    <property type="entry name" value="ATP BINDING PROTEIN"/>
    <property type="match status" value="1"/>
</dbReference>
<dbReference type="PANTHER" id="PTHR32182">
    <property type="entry name" value="DNA REPLICATION AND REPAIR PROTEIN RECF"/>
    <property type="match status" value="1"/>
</dbReference>
<evidence type="ECO:0000259" key="2">
    <source>
        <dbReference type="Pfam" id="PF13175"/>
    </source>
</evidence>
<dbReference type="Proteomes" id="UP000092840">
    <property type="component" value="Unassembled WGS sequence"/>
</dbReference>
<dbReference type="Proteomes" id="UP000092871">
    <property type="component" value="Unassembled WGS sequence"/>
</dbReference>
<dbReference type="Gene3D" id="3.40.50.300">
    <property type="entry name" value="P-loop containing nucleotide triphosphate hydrolases"/>
    <property type="match status" value="1"/>
</dbReference>
<proteinExistence type="predicted"/>
<dbReference type="AlphaFoldDB" id="A0A1C3JRN3"/>
<feature type="domain" description="Endonuclease GajA/Old nuclease/RecF-like AAA" evidence="2">
    <location>
        <begin position="64"/>
        <end position="433"/>
    </location>
</feature>
<evidence type="ECO:0000313" key="5">
    <source>
        <dbReference type="Proteomes" id="UP000092840"/>
    </source>
</evidence>
<dbReference type="OrthoDB" id="9815944at2"/>
<dbReference type="RefSeq" id="WP_067035649.1">
    <property type="nucleotide sequence ID" value="NZ_FLRA01000013.1"/>
</dbReference>
<evidence type="ECO:0000256" key="1">
    <source>
        <dbReference type="SAM" id="Coils"/>
    </source>
</evidence>
<evidence type="ECO:0000313" key="6">
    <source>
        <dbReference type="Proteomes" id="UP000092871"/>
    </source>
</evidence>
<sequence>MANSKKSRKRSIFHLVQSAKEGNFASSYQLYKNYFEGKNVGVKDEELANHYLSKVESALIEKKMVLSSLTLTDFRRFSALDIEFDERITVLIGVNGAGKTSVADALSKTFSWLNNNLEKSDVVGRPVTDSDIKVDSKEFSEVATTFKFDKSNTFNVSIGNTVLGYEGGTPTHVVDIRQVAEMYKSTAKNSSIHIPLLVFYSVERSSFSWPLTTSEVASGDIATSRFSDLKSALDGSGKLEDFSKLYIEMVNRAKGEGTKEVQDLKVQIENLQATIDDVYADQVPPEGNVLSAKLKTKKEELVSLMKTESSRKYQRHLEQVNQAIESLVPEVRNLEVDRSSGKVKLMVENFGNRVNIAQLSQGQKMLVALSGDLARRLVNLNPDSDDPLLGHGIVVIDEVELHLHPKWQQEILIRLQNTFPNLQFIVTTHSPQVLSTVDKECIRILRFDSNGVAHIDKPKFQTKGVSSSDVLEQIMGTFSTPAVSEANWLSDYSALVAENLWTSEEGRRLFDEIIRHFGSNHPEVIKIKGEIRTQEFKLKAKALKGG</sequence>
<reference evidence="4 5" key="2">
    <citation type="submission" date="2016-06" db="EMBL/GenBank/DDBJ databases">
        <authorList>
            <person name="Rodrigo-Torres L."/>
            <person name="Arahal D.R."/>
        </authorList>
    </citation>
    <scope>NUCLEOTIDE SEQUENCE [LARGE SCALE GENOMIC DNA]</scope>
    <source>
        <strain evidence="4 5">CECT 5116</strain>
    </source>
</reference>
<protein>
    <submittedName>
        <fullName evidence="3">DNA replication and repair protein RecF</fullName>
    </submittedName>
</protein>
<dbReference type="InterPro" id="IPR027417">
    <property type="entry name" value="P-loop_NTPase"/>
</dbReference>
<evidence type="ECO:0000313" key="3">
    <source>
        <dbReference type="EMBL" id="SBT17854.1"/>
    </source>
</evidence>
<feature type="coiled-coil region" evidence="1">
    <location>
        <begin position="254"/>
        <end position="281"/>
    </location>
</feature>
<dbReference type="CDD" id="cd00267">
    <property type="entry name" value="ABC_ATPase"/>
    <property type="match status" value="1"/>
</dbReference>
<dbReference type="NCBIfam" id="NF041760">
    <property type="entry name" value="PtuA"/>
    <property type="match status" value="1"/>
</dbReference>
<evidence type="ECO:0000313" key="4">
    <source>
        <dbReference type="EMBL" id="SBT22060.1"/>
    </source>
</evidence>
<keyword evidence="1" id="KW-0175">Coiled coil</keyword>
<dbReference type="GO" id="GO:0006302">
    <property type="term" value="P:double-strand break repair"/>
    <property type="evidence" value="ECO:0007669"/>
    <property type="project" value="TreeGrafter"/>
</dbReference>
<dbReference type="Pfam" id="PF13175">
    <property type="entry name" value="AAA_15"/>
    <property type="match status" value="1"/>
</dbReference>
<dbReference type="EMBL" id="FLRB01000014">
    <property type="protein sequence ID" value="SBT22060.1"/>
    <property type="molecule type" value="Genomic_DNA"/>
</dbReference>
<dbReference type="SUPFAM" id="SSF52540">
    <property type="entry name" value="P-loop containing nucleoside triphosphate hydrolases"/>
    <property type="match status" value="1"/>
</dbReference>
<dbReference type="GO" id="GO:0000731">
    <property type="term" value="P:DNA synthesis involved in DNA repair"/>
    <property type="evidence" value="ECO:0007669"/>
    <property type="project" value="TreeGrafter"/>
</dbReference>
<gene>
    <name evidence="3" type="primary">recF_3</name>
    <name evidence="3" type="ORF">MGA5115_01970</name>
    <name evidence="4" type="ORF">MGA5116_02671</name>
</gene>
<organism evidence="3 6">
    <name type="scientific">Marinomonas gallaica</name>
    <dbReference type="NCBI Taxonomy" id="1806667"/>
    <lineage>
        <taxon>Bacteria</taxon>
        <taxon>Pseudomonadati</taxon>
        <taxon>Pseudomonadota</taxon>
        <taxon>Gammaproteobacteria</taxon>
        <taxon>Oceanospirillales</taxon>
        <taxon>Oceanospirillaceae</taxon>
        <taxon>Marinomonas</taxon>
    </lineage>
</organism>
<dbReference type="EMBL" id="FLRA01000013">
    <property type="protein sequence ID" value="SBT17854.1"/>
    <property type="molecule type" value="Genomic_DNA"/>
</dbReference>
<dbReference type="InterPro" id="IPR041685">
    <property type="entry name" value="AAA_GajA/Old/RecF-like"/>
</dbReference>
<name>A0A1C3JRN3_9GAMM</name>
<keyword evidence="5" id="KW-1185">Reference proteome</keyword>
<reference evidence="3 6" key="1">
    <citation type="submission" date="2016-06" db="EMBL/GenBank/DDBJ databases">
        <authorList>
            <person name="Kjaerup R.B."/>
            <person name="Dalgaard T.S."/>
            <person name="Juul-Madsen H.R."/>
        </authorList>
    </citation>
    <scope>NUCLEOTIDE SEQUENCE [LARGE SCALE GENOMIC DNA]</scope>
    <source>
        <strain evidence="3 6">CECT 5115</strain>
    </source>
</reference>